<gene>
    <name evidence="10" type="ordered locus">Thein_0511</name>
</gene>
<keyword evidence="4" id="KW-0472">Membrane</keyword>
<protein>
    <submittedName>
        <fullName evidence="10">Type IV pilus secretin PilQ</fullName>
    </submittedName>
</protein>
<feature type="chain" id="PRO_5003373708" evidence="8">
    <location>
        <begin position="25"/>
        <end position="577"/>
    </location>
</feature>
<accession>F8AB26</accession>
<evidence type="ECO:0000256" key="3">
    <source>
        <dbReference type="ARBA" id="ARBA00022729"/>
    </source>
</evidence>
<dbReference type="InParanoid" id="F8AB26"/>
<dbReference type="InterPro" id="IPR011662">
    <property type="entry name" value="Secretin/TonB_short_N"/>
</dbReference>
<organism evidence="10 11">
    <name type="scientific">Thermodesulfatator indicus (strain DSM 15286 / JCM 11887 / CIR29812)</name>
    <dbReference type="NCBI Taxonomy" id="667014"/>
    <lineage>
        <taxon>Bacteria</taxon>
        <taxon>Pseudomonadati</taxon>
        <taxon>Thermodesulfobacteriota</taxon>
        <taxon>Thermodesulfobacteria</taxon>
        <taxon>Thermodesulfobacteriales</taxon>
        <taxon>Thermodesulfatatoraceae</taxon>
        <taxon>Thermodesulfatator</taxon>
    </lineage>
</organism>
<dbReference type="PRINTS" id="PR00811">
    <property type="entry name" value="BCTERIALGSPD"/>
</dbReference>
<proteinExistence type="inferred from homology"/>
<dbReference type="InterPro" id="IPR004846">
    <property type="entry name" value="T2SS/T3SS_dom"/>
</dbReference>
<dbReference type="Pfam" id="PF03958">
    <property type="entry name" value="Secretin_N"/>
    <property type="match status" value="1"/>
</dbReference>
<evidence type="ECO:0000256" key="2">
    <source>
        <dbReference type="ARBA" id="ARBA00022448"/>
    </source>
</evidence>
<dbReference type="GO" id="GO:0009279">
    <property type="term" value="C:cell outer membrane"/>
    <property type="evidence" value="ECO:0007669"/>
    <property type="project" value="UniProtKB-SubCell"/>
</dbReference>
<dbReference type="InterPro" id="IPR013355">
    <property type="entry name" value="Pilus_4_PilQ"/>
</dbReference>
<evidence type="ECO:0000256" key="5">
    <source>
        <dbReference type="ARBA" id="ARBA00023237"/>
    </source>
</evidence>
<reference evidence="10 11" key="2">
    <citation type="journal article" date="2012" name="Stand. Genomic Sci.">
        <title>Complete genome sequence of the thermophilic sulfate-reducing ocean bacterium Thermodesulfatator indicus type strain (CIR29812(T)).</title>
        <authorList>
            <person name="Anderson I."/>
            <person name="Saunders E."/>
            <person name="Lapidus A."/>
            <person name="Nolan M."/>
            <person name="Lucas S."/>
            <person name="Tice H."/>
            <person name="Del Rio T.G."/>
            <person name="Cheng J.F."/>
            <person name="Han C."/>
            <person name="Tapia R."/>
            <person name="Goodwin L.A."/>
            <person name="Pitluck S."/>
            <person name="Liolios K."/>
            <person name="Mavromatis K."/>
            <person name="Pagani I."/>
            <person name="Ivanova N."/>
            <person name="Mikhailova N."/>
            <person name="Pati A."/>
            <person name="Chen A."/>
            <person name="Palaniappan K."/>
            <person name="Land M."/>
            <person name="Hauser L."/>
            <person name="Jeffries C.D."/>
            <person name="Chang Y.J."/>
            <person name="Brambilla E.M."/>
            <person name="Rohde M."/>
            <person name="Spring S."/>
            <person name="Goker M."/>
            <person name="Detter J.C."/>
            <person name="Woyke T."/>
            <person name="Bristow J."/>
            <person name="Eisen J.A."/>
            <person name="Markowitz V."/>
            <person name="Hugenholtz P."/>
            <person name="Kyrpides N.C."/>
            <person name="Klenk H.P."/>
        </authorList>
    </citation>
    <scope>NUCLEOTIDE SEQUENCE [LARGE SCALE GENOMIC DNA]</scope>
    <source>
        <strain evidence="11">DSM 15286 / JCM 11887 / CIR29812</strain>
    </source>
</reference>
<dbReference type="InterPro" id="IPR038591">
    <property type="entry name" value="NolW-like_sf"/>
</dbReference>
<dbReference type="AlphaFoldDB" id="F8AB26"/>
<evidence type="ECO:0000313" key="10">
    <source>
        <dbReference type="EMBL" id="AEH44393.1"/>
    </source>
</evidence>
<evidence type="ECO:0000256" key="4">
    <source>
        <dbReference type="ARBA" id="ARBA00023136"/>
    </source>
</evidence>
<comment type="subcellular location">
    <subcellularLocation>
        <location evidence="7">Cell outer membrane</location>
    </subcellularLocation>
    <subcellularLocation>
        <location evidence="1">Membrane</location>
    </subcellularLocation>
</comment>
<dbReference type="Gene3D" id="3.30.1370.130">
    <property type="match status" value="1"/>
</dbReference>
<dbReference type="OrthoDB" id="9775455at2"/>
<dbReference type="Pfam" id="PF00263">
    <property type="entry name" value="Secretin"/>
    <property type="match status" value="1"/>
</dbReference>
<feature type="domain" description="Secretin/TonB short N-terminal" evidence="9">
    <location>
        <begin position="177"/>
        <end position="225"/>
    </location>
</feature>
<reference evidence="11" key="1">
    <citation type="submission" date="2011-04" db="EMBL/GenBank/DDBJ databases">
        <title>The complete genome of Thermodesulfatator indicus DSM 15286.</title>
        <authorList>
            <person name="Lucas S."/>
            <person name="Copeland A."/>
            <person name="Lapidus A."/>
            <person name="Bruce D."/>
            <person name="Goodwin L."/>
            <person name="Pitluck S."/>
            <person name="Peters L."/>
            <person name="Kyrpides N."/>
            <person name="Mavromatis K."/>
            <person name="Pagani I."/>
            <person name="Ivanova N."/>
            <person name="Saunders L."/>
            <person name="Detter J.C."/>
            <person name="Tapia R."/>
            <person name="Han C."/>
            <person name="Land M."/>
            <person name="Hauser L."/>
            <person name="Markowitz V."/>
            <person name="Cheng J.-F."/>
            <person name="Hugenholtz P."/>
            <person name="Woyke T."/>
            <person name="Wu D."/>
            <person name="Spring S."/>
            <person name="Schroeder M."/>
            <person name="Brambilla E."/>
            <person name="Klenk H.-P."/>
            <person name="Eisen J.A."/>
        </authorList>
    </citation>
    <scope>NUCLEOTIDE SEQUENCE [LARGE SCALE GENOMIC DNA]</scope>
    <source>
        <strain evidence="11">DSM 15286 / JCM 11887 / CIR29812</strain>
    </source>
</reference>
<evidence type="ECO:0000313" key="11">
    <source>
        <dbReference type="Proteomes" id="UP000006793"/>
    </source>
</evidence>
<evidence type="ECO:0000256" key="6">
    <source>
        <dbReference type="RuleBase" id="RU004003"/>
    </source>
</evidence>
<dbReference type="KEGG" id="tid:Thein_0511"/>
<dbReference type="SMART" id="SM00965">
    <property type="entry name" value="STN"/>
    <property type="match status" value="1"/>
</dbReference>
<dbReference type="PANTHER" id="PTHR30604">
    <property type="entry name" value="PROTEIN TRANSPORT PROTEIN HOFQ"/>
    <property type="match status" value="1"/>
</dbReference>
<dbReference type="InterPro" id="IPR051808">
    <property type="entry name" value="Type_IV_pilus_biogenesis"/>
</dbReference>
<evidence type="ECO:0000256" key="8">
    <source>
        <dbReference type="SAM" id="SignalP"/>
    </source>
</evidence>
<dbReference type="RefSeq" id="WP_013907138.1">
    <property type="nucleotide sequence ID" value="NC_015681.1"/>
</dbReference>
<keyword evidence="5" id="KW-0998">Cell outer membrane</keyword>
<evidence type="ECO:0000256" key="1">
    <source>
        <dbReference type="ARBA" id="ARBA00004370"/>
    </source>
</evidence>
<evidence type="ECO:0000256" key="7">
    <source>
        <dbReference type="RuleBase" id="RU004004"/>
    </source>
</evidence>
<dbReference type="NCBIfam" id="TIGR02515">
    <property type="entry name" value="IV_pilus_PilQ"/>
    <property type="match status" value="1"/>
</dbReference>
<dbReference type="STRING" id="667014.Thein_0511"/>
<name>F8AB26_THEID</name>
<dbReference type="HOGENOM" id="CLU_006756_0_2_0"/>
<keyword evidence="2 7" id="KW-0813">Transport</keyword>
<dbReference type="Proteomes" id="UP000006793">
    <property type="component" value="Chromosome"/>
</dbReference>
<dbReference type="eggNOG" id="COG4796">
    <property type="taxonomic scope" value="Bacteria"/>
</dbReference>
<keyword evidence="3 8" id="KW-0732">Signal</keyword>
<dbReference type="EMBL" id="CP002683">
    <property type="protein sequence ID" value="AEH44393.1"/>
    <property type="molecule type" value="Genomic_DNA"/>
</dbReference>
<dbReference type="Gene3D" id="3.30.1370.120">
    <property type="match status" value="1"/>
</dbReference>
<dbReference type="PaxDb" id="667014-Thein_0511"/>
<comment type="similarity">
    <text evidence="6">Belongs to the bacterial secretin family.</text>
</comment>
<dbReference type="InterPro" id="IPR001775">
    <property type="entry name" value="GspD/PilQ"/>
</dbReference>
<sequence length="577" mass="64001">MFRIKRVFLCIIAICLFFSQSLYAYSGKIVDIVFDKKNDNLNILFEFDKNVVKADIDSQDNKIILKFSNVKLLESQYKLPNEIKKMSFEIDNNDLYVVLETDLKVINSYISGHYFVLKLTNSSKKNSDNFAYSLPPEPKNIEIPFEKKQYTGKKISLDLQDADVRTVFRMLSEIGGVNIVLGEDIKGTITLKLKDVPWDQVLDIVLAKFGLGKAEINGILYIAPINKLQKQVQEIKSLKSSLAETQELGPVKTEYINVNYVNACDLLNSQQAVSIKSLLTQRGTITCDSRTNILIVKDTEEAIKSLKSLIKKIDVPTKQVLIEARIVEVSSNFARNLGVRWYGGFYSTNQETSFNLSPSTTNVETSPAGPDVDLLGPIVDPGFVGGSLGNLGILLGHITKTSATLLDLRLSALEQQGLGKIVSAPVVITRDNGEAVIKQGYQIPYLELTSDGTATTKFINADLTLKVTPHILPNNEIRLEINIDKSEPDWARQVNSVPAIMTRQVQTYVRVPNNGTVVIGGLKISKKQEAYDRVPGLSKIPGAGNLFKNSQKTQEDQELLIFITAKVVSSAVADVDY</sequence>
<dbReference type="InterPro" id="IPR005644">
    <property type="entry name" value="NolW-like"/>
</dbReference>
<dbReference type="GO" id="GO:0009306">
    <property type="term" value="P:protein secretion"/>
    <property type="evidence" value="ECO:0007669"/>
    <property type="project" value="InterPro"/>
</dbReference>
<keyword evidence="11" id="KW-1185">Reference proteome</keyword>
<dbReference type="PANTHER" id="PTHR30604:SF1">
    <property type="entry name" value="DNA UTILIZATION PROTEIN HOFQ"/>
    <property type="match status" value="1"/>
</dbReference>
<evidence type="ECO:0000259" key="9">
    <source>
        <dbReference type="SMART" id="SM00965"/>
    </source>
</evidence>
<dbReference type="FunCoup" id="F8AB26">
    <property type="interactions" value="69"/>
</dbReference>
<feature type="signal peptide" evidence="8">
    <location>
        <begin position="1"/>
        <end position="24"/>
    </location>
</feature>